<dbReference type="Proteomes" id="UP000502608">
    <property type="component" value="Chromosome"/>
</dbReference>
<comment type="similarity">
    <text evidence="1 4">Belongs to the cyclophilin-type PPIase family.</text>
</comment>
<name>A0A6G9QIX4_9GAMM</name>
<keyword evidence="7" id="KW-1185">Reference proteome</keyword>
<comment type="catalytic activity">
    <reaction evidence="4">
        <text>[protein]-peptidylproline (omega=180) = [protein]-peptidylproline (omega=0)</text>
        <dbReference type="Rhea" id="RHEA:16237"/>
        <dbReference type="Rhea" id="RHEA-COMP:10747"/>
        <dbReference type="Rhea" id="RHEA-COMP:10748"/>
        <dbReference type="ChEBI" id="CHEBI:83833"/>
        <dbReference type="ChEBI" id="CHEBI:83834"/>
        <dbReference type="EC" id="5.2.1.8"/>
    </reaction>
</comment>
<dbReference type="AlphaFoldDB" id="A0A6G9QIX4"/>
<dbReference type="RefSeq" id="WP_167676321.1">
    <property type="nucleotide sequence ID" value="NZ_CP050313.1"/>
</dbReference>
<keyword evidence="2 4" id="KW-0697">Rotamase</keyword>
<dbReference type="InterPro" id="IPR044665">
    <property type="entry name" value="E_coli_cyclophilin_A-like"/>
</dbReference>
<keyword evidence="3 4" id="KW-0413">Isomerase</keyword>
<organism evidence="6 7">
    <name type="scientific">Shewanella aestuarii</name>
    <dbReference type="NCBI Taxonomy" id="1028752"/>
    <lineage>
        <taxon>Bacteria</taxon>
        <taxon>Pseudomonadati</taxon>
        <taxon>Pseudomonadota</taxon>
        <taxon>Gammaproteobacteria</taxon>
        <taxon>Alteromonadales</taxon>
        <taxon>Shewanellaceae</taxon>
        <taxon>Shewanella</taxon>
    </lineage>
</organism>
<evidence type="ECO:0000313" key="6">
    <source>
        <dbReference type="EMBL" id="QIR14015.1"/>
    </source>
</evidence>
<accession>A0A6G9QIX4</accession>
<gene>
    <name evidence="6" type="ORF">HBH39_05455</name>
</gene>
<dbReference type="PROSITE" id="PS51257">
    <property type="entry name" value="PROKAR_LIPOPROTEIN"/>
    <property type="match status" value="1"/>
</dbReference>
<evidence type="ECO:0000256" key="3">
    <source>
        <dbReference type="ARBA" id="ARBA00023235"/>
    </source>
</evidence>
<reference evidence="6 7" key="1">
    <citation type="submission" date="2020-03" db="EMBL/GenBank/DDBJ databases">
        <title>Complete genome sequence of Shewanella sp.</title>
        <authorList>
            <person name="Kim Y.-S."/>
            <person name="Kim S.-J."/>
            <person name="Jung H.-K."/>
            <person name="Kim K.-H."/>
        </authorList>
    </citation>
    <scope>NUCLEOTIDE SEQUENCE [LARGE SCALE GENOMIC DNA]</scope>
    <source>
        <strain evidence="6 7">PN3F2</strain>
    </source>
</reference>
<dbReference type="PRINTS" id="PR00153">
    <property type="entry name" value="CSAPPISMRASE"/>
</dbReference>
<dbReference type="SUPFAM" id="SSF50891">
    <property type="entry name" value="Cyclophilin-like"/>
    <property type="match status" value="1"/>
</dbReference>
<dbReference type="EMBL" id="CP050313">
    <property type="protein sequence ID" value="QIR14015.1"/>
    <property type="molecule type" value="Genomic_DNA"/>
</dbReference>
<dbReference type="PROSITE" id="PS50072">
    <property type="entry name" value="CSA_PPIASE_2"/>
    <property type="match status" value="1"/>
</dbReference>
<evidence type="ECO:0000256" key="2">
    <source>
        <dbReference type="ARBA" id="ARBA00023110"/>
    </source>
</evidence>
<dbReference type="GO" id="GO:0003755">
    <property type="term" value="F:peptidyl-prolyl cis-trans isomerase activity"/>
    <property type="evidence" value="ECO:0007669"/>
    <property type="project" value="UniProtKB-UniRule"/>
</dbReference>
<dbReference type="InterPro" id="IPR002130">
    <property type="entry name" value="Cyclophilin-type_PPIase_dom"/>
</dbReference>
<dbReference type="PROSITE" id="PS00170">
    <property type="entry name" value="CSA_PPIASE_1"/>
    <property type="match status" value="1"/>
</dbReference>
<dbReference type="InterPro" id="IPR020892">
    <property type="entry name" value="Cyclophilin-type_PPIase_CS"/>
</dbReference>
<dbReference type="Gene3D" id="2.40.100.10">
    <property type="entry name" value="Cyclophilin-like"/>
    <property type="match status" value="1"/>
</dbReference>
<feature type="domain" description="PPIase cyclophilin-type" evidence="5">
    <location>
        <begin position="43"/>
        <end position="201"/>
    </location>
</feature>
<proteinExistence type="inferred from homology"/>
<dbReference type="PANTHER" id="PTHR43246">
    <property type="entry name" value="PEPTIDYL-PROLYL CIS-TRANS ISOMERASE CYP38, CHLOROPLASTIC"/>
    <property type="match status" value="1"/>
</dbReference>
<comment type="function">
    <text evidence="4">PPIases accelerate the folding of proteins. It catalyzes the cis-trans isomerization of proline imidic peptide bonds in oligopeptides.</text>
</comment>
<dbReference type="EC" id="5.2.1.8" evidence="4"/>
<evidence type="ECO:0000259" key="5">
    <source>
        <dbReference type="PROSITE" id="PS50072"/>
    </source>
</evidence>
<evidence type="ECO:0000256" key="4">
    <source>
        <dbReference type="RuleBase" id="RU363019"/>
    </source>
</evidence>
<sequence>MKPYLSAMALLGLTACGGSDSSDTAPVEPTTPDMVISQCYNFETTMGDFVVGIDNVNMPITSENFSRYVDEGFYNNTIFHRIVNNFVNQGGGFSADLDKKATHGPIKNESSVGLKNEYGTIAMARTQVLDSATSQFFINISDNDDLDYPNQGGYAVFGKVVAGMEVVDMMNAVNTTNKTFKDGFIYSNVPVENIVVTQVSDISCPD</sequence>
<protein>
    <recommendedName>
        <fullName evidence="4">Peptidyl-prolyl cis-trans isomerase</fullName>
        <shortName evidence="4">PPIase</shortName>
        <ecNumber evidence="4">5.2.1.8</ecNumber>
    </recommendedName>
</protein>
<dbReference type="Pfam" id="PF00160">
    <property type="entry name" value="Pro_isomerase"/>
    <property type="match status" value="1"/>
</dbReference>
<dbReference type="GO" id="GO:0006457">
    <property type="term" value="P:protein folding"/>
    <property type="evidence" value="ECO:0007669"/>
    <property type="project" value="InterPro"/>
</dbReference>
<dbReference type="InterPro" id="IPR029000">
    <property type="entry name" value="Cyclophilin-like_dom_sf"/>
</dbReference>
<dbReference type="KEGG" id="saes:HBH39_05455"/>
<evidence type="ECO:0000256" key="1">
    <source>
        <dbReference type="ARBA" id="ARBA00007365"/>
    </source>
</evidence>
<evidence type="ECO:0000313" key="7">
    <source>
        <dbReference type="Proteomes" id="UP000502608"/>
    </source>
</evidence>